<proteinExistence type="predicted"/>
<dbReference type="InterPro" id="IPR012654">
    <property type="entry name" value="CHP02391"/>
</dbReference>
<reference evidence="2 3" key="1">
    <citation type="submission" date="2018-06" db="EMBL/GenBank/DDBJ databases">
        <authorList>
            <consortium name="Pathogen Informatics"/>
            <person name="Doyle S."/>
        </authorList>
    </citation>
    <scope>NUCLEOTIDE SEQUENCE [LARGE SCALE GENOMIC DNA]</scope>
    <source>
        <strain evidence="2 3">NCTC11166</strain>
    </source>
</reference>
<evidence type="ECO:0000313" key="3">
    <source>
        <dbReference type="Proteomes" id="UP000251186"/>
    </source>
</evidence>
<dbReference type="EMBL" id="UAQP01000014">
    <property type="protein sequence ID" value="SPU54840.1"/>
    <property type="molecule type" value="Genomic_DNA"/>
</dbReference>
<sequence>MTGDYAGNSANSLARCSSYVPRWFPIRPKETAEVRKGEKEKVAQLFSQDQLEAIAGALGDTDTGLKGTEIAMLFATCQMTDPGEMTKRHRIYNAFAASQNARQDRTRILGFIRHAMRPARYSREPHRYEPMRASLNQALAFAGLVVSEAGKIETVEQATTLPEAQRRAKELRTDLETRGVHPDVLRFCRAELLADDYFHAVQEAVKSVADKMRVMTGLTDDGGTLVDRVLGGDLPMLAINPRGTASERSEQSGFANLTKGVFGMFRNPTAHEARIHWPMTKTDAEDLLTLVSLIHRRLDASHMPPRA</sequence>
<dbReference type="Proteomes" id="UP000251186">
    <property type="component" value="Unassembled WGS sequence"/>
</dbReference>
<feature type="domain" description="Conserved hypothetical protein CHP02391" evidence="1">
    <location>
        <begin position="178"/>
        <end position="298"/>
    </location>
</feature>
<dbReference type="NCBIfam" id="TIGR02391">
    <property type="entry name" value="hypoth_ymh"/>
    <property type="match status" value="1"/>
</dbReference>
<organism evidence="2 3">
    <name type="scientific">Brevundimonas vesicularis</name>
    <name type="common">Pseudomonas vesicularis</name>
    <dbReference type="NCBI Taxonomy" id="41276"/>
    <lineage>
        <taxon>Bacteria</taxon>
        <taxon>Pseudomonadati</taxon>
        <taxon>Pseudomonadota</taxon>
        <taxon>Alphaproteobacteria</taxon>
        <taxon>Caulobacterales</taxon>
        <taxon>Caulobacteraceae</taxon>
        <taxon>Brevundimonas</taxon>
    </lineage>
</organism>
<gene>
    <name evidence="2" type="ORF">NCTC11166_02226</name>
</gene>
<name>A0A2X1BEJ3_BREVE</name>
<dbReference type="AlphaFoldDB" id="A0A2X1BEJ3"/>
<dbReference type="Pfam" id="PF09509">
    <property type="entry name" value="Hypoth_Ymh"/>
    <property type="match status" value="1"/>
</dbReference>
<evidence type="ECO:0000313" key="2">
    <source>
        <dbReference type="EMBL" id="SPU54840.1"/>
    </source>
</evidence>
<protein>
    <submittedName>
        <fullName evidence="2">Protein of uncharacterized function (Hypoth_ymh)</fullName>
    </submittedName>
</protein>
<evidence type="ECO:0000259" key="1">
    <source>
        <dbReference type="Pfam" id="PF09509"/>
    </source>
</evidence>
<dbReference type="RefSeq" id="WP_220116684.1">
    <property type="nucleotide sequence ID" value="NZ_UAQP01000014.1"/>
</dbReference>
<accession>A0A2X1BEJ3</accession>